<gene>
    <name evidence="1" type="ORF">CFOL_v3_16835</name>
</gene>
<dbReference type="AlphaFoldDB" id="A0A1Q3BZN0"/>
<evidence type="ECO:0000313" key="2">
    <source>
        <dbReference type="Proteomes" id="UP000187406"/>
    </source>
</evidence>
<dbReference type="PANTHER" id="PTHR36388:SF1">
    <property type="entry name" value="OS02G0469000 PROTEIN"/>
    <property type="match status" value="1"/>
</dbReference>
<dbReference type="OrthoDB" id="1894296at2759"/>
<protein>
    <submittedName>
        <fullName evidence="1">Uncharacterized protein</fullName>
    </submittedName>
</protein>
<dbReference type="PANTHER" id="PTHR36388">
    <property type="entry name" value="OS02G0469000 PROTEIN"/>
    <property type="match status" value="1"/>
</dbReference>
<evidence type="ECO:0000313" key="1">
    <source>
        <dbReference type="EMBL" id="GAV73349.1"/>
    </source>
</evidence>
<comment type="caution">
    <text evidence="1">The sequence shown here is derived from an EMBL/GenBank/DDBJ whole genome shotgun (WGS) entry which is preliminary data.</text>
</comment>
<keyword evidence="2" id="KW-1185">Reference proteome</keyword>
<accession>A0A1Q3BZN0</accession>
<dbReference type="EMBL" id="BDDD01001100">
    <property type="protein sequence ID" value="GAV73349.1"/>
    <property type="molecule type" value="Genomic_DNA"/>
</dbReference>
<dbReference type="STRING" id="3775.A0A1Q3BZN0"/>
<dbReference type="InParanoid" id="A0A1Q3BZN0"/>
<dbReference type="Proteomes" id="UP000187406">
    <property type="component" value="Unassembled WGS sequence"/>
</dbReference>
<name>A0A1Q3BZN0_CEPFO</name>
<feature type="non-terminal residue" evidence="1">
    <location>
        <position position="1"/>
    </location>
</feature>
<sequence length="239" mass="26346">DDYPEGPVSSFVNESFGFNQSEDVLSPEDLAWVDSCLAKDRETSDIDWNCLKDALLDILTIQPESLDFSVGDDSFLRGTDIEILSSSEEVKGPDIEMLPSSEELEGTDIEILTSIEDVEEDIGIPMSQVLQGDLSEPFIGNAYLLKSKDGLRESEVIDSGYNLVSSIYEVEPSTKDIFCVWDLDIPAEEEDELVKQLTKALEESSVDRVSSTLDDLGALQDFKDDSLDNLIAGISELSL</sequence>
<proteinExistence type="predicted"/>
<dbReference type="FunCoup" id="A0A1Q3BZN0">
    <property type="interactions" value="1022"/>
</dbReference>
<organism evidence="1 2">
    <name type="scientific">Cephalotus follicularis</name>
    <name type="common">Albany pitcher plant</name>
    <dbReference type="NCBI Taxonomy" id="3775"/>
    <lineage>
        <taxon>Eukaryota</taxon>
        <taxon>Viridiplantae</taxon>
        <taxon>Streptophyta</taxon>
        <taxon>Embryophyta</taxon>
        <taxon>Tracheophyta</taxon>
        <taxon>Spermatophyta</taxon>
        <taxon>Magnoliopsida</taxon>
        <taxon>eudicotyledons</taxon>
        <taxon>Gunneridae</taxon>
        <taxon>Pentapetalae</taxon>
        <taxon>rosids</taxon>
        <taxon>fabids</taxon>
        <taxon>Oxalidales</taxon>
        <taxon>Cephalotaceae</taxon>
        <taxon>Cephalotus</taxon>
    </lineage>
</organism>
<reference evidence="2" key="1">
    <citation type="submission" date="2016-04" db="EMBL/GenBank/DDBJ databases">
        <title>Cephalotus genome sequencing.</title>
        <authorList>
            <person name="Fukushima K."/>
            <person name="Hasebe M."/>
            <person name="Fang X."/>
        </authorList>
    </citation>
    <scope>NUCLEOTIDE SEQUENCE [LARGE SCALE GENOMIC DNA]</scope>
    <source>
        <strain evidence="2">cv. St1</strain>
    </source>
</reference>
<feature type="non-terminal residue" evidence="1">
    <location>
        <position position="239"/>
    </location>
</feature>